<proteinExistence type="predicted"/>
<dbReference type="InterPro" id="IPR000944">
    <property type="entry name" value="Tscrpt_reg_Rrf2"/>
</dbReference>
<dbReference type="EMBL" id="JALGBH010000001">
    <property type="protein sequence ID" value="MCJ0742509.1"/>
    <property type="molecule type" value="Genomic_DNA"/>
</dbReference>
<dbReference type="InterPro" id="IPR036390">
    <property type="entry name" value="WH_DNA-bd_sf"/>
</dbReference>
<comment type="caution">
    <text evidence="1">The sequence shown here is derived from an EMBL/GenBank/DDBJ whole genome shotgun (WGS) entry which is preliminary data.</text>
</comment>
<dbReference type="PANTHER" id="PTHR33221:SF15">
    <property type="entry name" value="HTH-TYPE TRANSCRIPTIONAL REGULATOR YWGB-RELATED"/>
    <property type="match status" value="1"/>
</dbReference>
<gene>
    <name evidence="1" type="ORF">MMF97_07290</name>
</gene>
<dbReference type="Pfam" id="PF02082">
    <property type="entry name" value="Rrf2"/>
    <property type="match status" value="1"/>
</dbReference>
<sequence length="135" mass="14787">MNNGRFAIALHILVLLTKNQGELLSSEYIAGSININAAMVRKALQGLKQKGFVQSKEGKHGGVSLAKNPQDIILSQIYSSIRETAILGSKQQPNPNCLVGKQINTHLDTLYRDAEKALVEALGKQTLLEFAQKFK</sequence>
<dbReference type="Gene3D" id="1.10.10.10">
    <property type="entry name" value="Winged helix-like DNA-binding domain superfamily/Winged helix DNA-binding domain"/>
    <property type="match status" value="1"/>
</dbReference>
<dbReference type="PANTHER" id="PTHR33221">
    <property type="entry name" value="WINGED HELIX-TURN-HELIX TRANSCRIPTIONAL REGULATOR, RRF2 FAMILY"/>
    <property type="match status" value="1"/>
</dbReference>
<dbReference type="InterPro" id="IPR036388">
    <property type="entry name" value="WH-like_DNA-bd_sf"/>
</dbReference>
<protein>
    <submittedName>
        <fullName evidence="1">Rrf2 family transcriptional regulator</fullName>
    </submittedName>
</protein>
<organism evidence="1 2">
    <name type="scientific">Pedobacter montanisoli</name>
    <dbReference type="NCBI Taxonomy" id="2923277"/>
    <lineage>
        <taxon>Bacteria</taxon>
        <taxon>Pseudomonadati</taxon>
        <taxon>Bacteroidota</taxon>
        <taxon>Sphingobacteriia</taxon>
        <taxon>Sphingobacteriales</taxon>
        <taxon>Sphingobacteriaceae</taxon>
        <taxon>Pedobacter</taxon>
    </lineage>
</organism>
<evidence type="ECO:0000313" key="1">
    <source>
        <dbReference type="EMBL" id="MCJ0742509.1"/>
    </source>
</evidence>
<dbReference type="Proteomes" id="UP001165460">
    <property type="component" value="Unassembled WGS sequence"/>
</dbReference>
<reference evidence="1" key="1">
    <citation type="submission" date="2022-03" db="EMBL/GenBank/DDBJ databases">
        <authorList>
            <person name="Woo C.Y."/>
        </authorList>
    </citation>
    <scope>NUCLEOTIDE SEQUENCE</scope>
    <source>
        <strain evidence="1">CYS-01</strain>
    </source>
</reference>
<name>A0ABS9ZW19_9SPHI</name>
<dbReference type="SUPFAM" id="SSF46785">
    <property type="entry name" value="Winged helix' DNA-binding domain"/>
    <property type="match status" value="1"/>
</dbReference>
<accession>A0ABS9ZW19</accession>
<dbReference type="RefSeq" id="WP_243361002.1">
    <property type="nucleotide sequence ID" value="NZ_JALGBH010000001.1"/>
</dbReference>
<dbReference type="PROSITE" id="PS51197">
    <property type="entry name" value="HTH_RRF2_2"/>
    <property type="match status" value="1"/>
</dbReference>
<evidence type="ECO:0000313" key="2">
    <source>
        <dbReference type="Proteomes" id="UP001165460"/>
    </source>
</evidence>
<keyword evidence="2" id="KW-1185">Reference proteome</keyword>